<keyword evidence="1" id="KW-1133">Transmembrane helix</keyword>
<organism evidence="2 3">
    <name type="scientific">Caerostris extrusa</name>
    <name type="common">Bark spider</name>
    <name type="synonym">Caerostris bankana</name>
    <dbReference type="NCBI Taxonomy" id="172846"/>
    <lineage>
        <taxon>Eukaryota</taxon>
        <taxon>Metazoa</taxon>
        <taxon>Ecdysozoa</taxon>
        <taxon>Arthropoda</taxon>
        <taxon>Chelicerata</taxon>
        <taxon>Arachnida</taxon>
        <taxon>Araneae</taxon>
        <taxon>Araneomorphae</taxon>
        <taxon>Entelegynae</taxon>
        <taxon>Araneoidea</taxon>
        <taxon>Araneidae</taxon>
        <taxon>Caerostris</taxon>
    </lineage>
</organism>
<name>A0AAV4M4S9_CAEEX</name>
<dbReference type="EMBL" id="BPLR01001851">
    <property type="protein sequence ID" value="GIX67127.1"/>
    <property type="molecule type" value="Genomic_DNA"/>
</dbReference>
<proteinExistence type="predicted"/>
<feature type="transmembrane region" description="Helical" evidence="1">
    <location>
        <begin position="111"/>
        <end position="130"/>
    </location>
</feature>
<keyword evidence="3" id="KW-1185">Reference proteome</keyword>
<dbReference type="AlphaFoldDB" id="A0AAV4M4S9"/>
<evidence type="ECO:0000313" key="2">
    <source>
        <dbReference type="EMBL" id="GIX67127.1"/>
    </source>
</evidence>
<dbReference type="Proteomes" id="UP001054945">
    <property type="component" value="Unassembled WGS sequence"/>
</dbReference>
<protein>
    <submittedName>
        <fullName evidence="2">Uncharacterized protein</fullName>
    </submittedName>
</protein>
<keyword evidence="1" id="KW-0472">Membrane</keyword>
<comment type="caution">
    <text evidence="2">The sequence shown here is derived from an EMBL/GenBank/DDBJ whole genome shotgun (WGS) entry which is preliminary data.</text>
</comment>
<sequence>MRANISESSKYGMDIRIKSQLVTTKIFFLLLFQHGNTISSETRLVDNGIKAFKPVWEVEEGFDNSDNGLLCLTHETPCFQRLTLCFTYEVFVSTVTSCGPLRSLYVHRQRFCTTYDALVFPLALISFLSFTCVPS</sequence>
<accession>A0AAV4M4S9</accession>
<gene>
    <name evidence="2" type="ORF">CEXT_723901</name>
</gene>
<evidence type="ECO:0000313" key="3">
    <source>
        <dbReference type="Proteomes" id="UP001054945"/>
    </source>
</evidence>
<keyword evidence="1" id="KW-0812">Transmembrane</keyword>
<evidence type="ECO:0000256" key="1">
    <source>
        <dbReference type="SAM" id="Phobius"/>
    </source>
</evidence>
<reference evidence="2 3" key="1">
    <citation type="submission" date="2021-06" db="EMBL/GenBank/DDBJ databases">
        <title>Caerostris extrusa draft genome.</title>
        <authorList>
            <person name="Kono N."/>
            <person name="Arakawa K."/>
        </authorList>
    </citation>
    <scope>NUCLEOTIDE SEQUENCE [LARGE SCALE GENOMIC DNA]</scope>
</reference>